<name>A0A9W4NRH4_9EURO</name>
<evidence type="ECO:0000256" key="3">
    <source>
        <dbReference type="PROSITE-ProRule" id="PRU00221"/>
    </source>
</evidence>
<dbReference type="AlphaFoldDB" id="A0A9W4NRH4"/>
<dbReference type="EMBL" id="CAJVPA010000219">
    <property type="protein sequence ID" value="CAG8411754.1"/>
    <property type="molecule type" value="Genomic_DNA"/>
</dbReference>
<evidence type="ECO:0000313" key="5">
    <source>
        <dbReference type="EMBL" id="CAG8411754.1"/>
    </source>
</evidence>
<feature type="repeat" description="WD" evidence="3">
    <location>
        <begin position="271"/>
        <end position="312"/>
    </location>
</feature>
<dbReference type="PRINTS" id="PR00320">
    <property type="entry name" value="GPROTEINBRPT"/>
</dbReference>
<evidence type="ECO:0008006" key="7">
    <source>
        <dbReference type="Google" id="ProtNLM"/>
    </source>
</evidence>
<dbReference type="Proteomes" id="UP001152646">
    <property type="component" value="Unassembled WGS sequence"/>
</dbReference>
<evidence type="ECO:0000256" key="4">
    <source>
        <dbReference type="SAM" id="MobiDB-lite"/>
    </source>
</evidence>
<gene>
    <name evidence="5" type="ORF">PSALAMII_LOCUS9253</name>
</gene>
<dbReference type="CDD" id="cd00200">
    <property type="entry name" value="WD40"/>
    <property type="match status" value="2"/>
</dbReference>
<dbReference type="PROSITE" id="PS50294">
    <property type="entry name" value="WD_REPEATS_REGION"/>
    <property type="match status" value="7"/>
</dbReference>
<dbReference type="SMART" id="SM00320">
    <property type="entry name" value="WD40"/>
    <property type="match status" value="9"/>
</dbReference>
<organism evidence="5 6">
    <name type="scientific">Penicillium salamii</name>
    <dbReference type="NCBI Taxonomy" id="1612424"/>
    <lineage>
        <taxon>Eukaryota</taxon>
        <taxon>Fungi</taxon>
        <taxon>Dikarya</taxon>
        <taxon>Ascomycota</taxon>
        <taxon>Pezizomycotina</taxon>
        <taxon>Eurotiomycetes</taxon>
        <taxon>Eurotiomycetidae</taxon>
        <taxon>Eurotiales</taxon>
        <taxon>Aspergillaceae</taxon>
        <taxon>Penicillium</taxon>
    </lineage>
</organism>
<feature type="repeat" description="WD" evidence="3">
    <location>
        <begin position="313"/>
        <end position="345"/>
    </location>
</feature>
<dbReference type="OrthoDB" id="538223at2759"/>
<dbReference type="SUPFAM" id="SSF50978">
    <property type="entry name" value="WD40 repeat-like"/>
    <property type="match status" value="2"/>
</dbReference>
<dbReference type="InterPro" id="IPR020472">
    <property type="entry name" value="WD40_PAC1"/>
</dbReference>
<dbReference type="PROSITE" id="PS50082">
    <property type="entry name" value="WD_REPEATS_2"/>
    <property type="match status" value="7"/>
</dbReference>
<comment type="caution">
    <text evidence="5">The sequence shown here is derived from an EMBL/GenBank/DDBJ whole genome shotgun (WGS) entry which is preliminary data.</text>
</comment>
<feature type="repeat" description="WD" evidence="3">
    <location>
        <begin position="52"/>
        <end position="93"/>
    </location>
</feature>
<dbReference type="PANTHER" id="PTHR44129">
    <property type="entry name" value="WD REPEAT-CONTAINING PROTEIN POP1"/>
    <property type="match status" value="1"/>
</dbReference>
<feature type="region of interest" description="Disordered" evidence="4">
    <location>
        <begin position="599"/>
        <end position="639"/>
    </location>
</feature>
<dbReference type="Pfam" id="PF00400">
    <property type="entry name" value="WD40"/>
    <property type="match status" value="8"/>
</dbReference>
<feature type="repeat" description="WD" evidence="3">
    <location>
        <begin position="175"/>
        <end position="216"/>
    </location>
</feature>
<sequence>MIGKAPLQAYTAAFVFCPQQCKIKDHFSRERLDFIEHSFKLQKQWDPYLQLLDEHPSRVNGVAFSPDGRLLASASSDCTIRFWDAATGLVKQVLQEDDRINAIAFSPNGKLLASASNDRAIRLWDTTGRVQRVVQGHTKRVNAVTFTPDSKALASASDDCTVRLWDTSGVVRNVLKGHNKPVNAVVLSHDRKKLASASEDCTINLWDVVTDLLIYTLDSVGGSANAVAFSPNGENLVAASLCCISFYEVASGWRVKVMGRSHHTRGTRRPFFPHFETIRALEFSRDGKILASTADDHMLVLWDTTSWKAMRILQGHTDSIRALSFSPTSHILASGSDDDTIRVWDTTIGAGERVRRRPRPEGVLLFPHKAPDIVQFSKNGNMLATAKNWGAIDLWHTATGGKSTVFMGSLTTLVFSPDTKMLASASFNNGKVFLWDMARGKIARTLQASDESVDTLSFSPSCEMLATSSKDGTVRLWDIAKGAVMFSFEDVTTTLVFSEDGCLLNTANSCLCLHPFTFQPPHTQKAQRRITAKDKWISCDGERMILVPPGYELENVSNDTVVLRHFSGNTAFVKFGFPIQDVRHPPSGHNTPPLHNILPPCETNPSGGSGVLSHTGERRRRLEPIELTAQGQRGRREKA</sequence>
<dbReference type="Gene3D" id="2.130.10.10">
    <property type="entry name" value="YVTN repeat-like/Quinoprotein amine dehydrogenase"/>
    <property type="match status" value="4"/>
</dbReference>
<feature type="repeat" description="WD" evidence="3">
    <location>
        <begin position="446"/>
        <end position="487"/>
    </location>
</feature>
<feature type="repeat" description="WD" evidence="3">
    <location>
        <begin position="93"/>
        <end position="125"/>
    </location>
</feature>
<dbReference type="InterPro" id="IPR001680">
    <property type="entry name" value="WD40_rpt"/>
</dbReference>
<dbReference type="InterPro" id="IPR036322">
    <property type="entry name" value="WD40_repeat_dom_sf"/>
</dbReference>
<evidence type="ECO:0000256" key="1">
    <source>
        <dbReference type="ARBA" id="ARBA00022574"/>
    </source>
</evidence>
<dbReference type="PROSITE" id="PS00678">
    <property type="entry name" value="WD_REPEATS_1"/>
    <property type="match status" value="4"/>
</dbReference>
<keyword evidence="2" id="KW-0677">Repeat</keyword>
<accession>A0A9W4NRH4</accession>
<evidence type="ECO:0000256" key="2">
    <source>
        <dbReference type="ARBA" id="ARBA00022737"/>
    </source>
</evidence>
<reference evidence="5" key="1">
    <citation type="submission" date="2021-07" db="EMBL/GenBank/DDBJ databases">
        <authorList>
            <person name="Branca A.L. A."/>
        </authorList>
    </citation>
    <scope>NUCLEOTIDE SEQUENCE</scope>
</reference>
<proteinExistence type="predicted"/>
<protein>
    <recommendedName>
        <fullName evidence="7">WD40 repeat-like protein</fullName>
    </recommendedName>
</protein>
<dbReference type="InterPro" id="IPR019775">
    <property type="entry name" value="WD40_repeat_CS"/>
</dbReference>
<dbReference type="InterPro" id="IPR015943">
    <property type="entry name" value="WD40/YVTN_repeat-like_dom_sf"/>
</dbReference>
<dbReference type="InterPro" id="IPR050349">
    <property type="entry name" value="WD_LIS1/nudF_dynein_reg"/>
</dbReference>
<feature type="repeat" description="WD" evidence="3">
    <location>
        <begin position="134"/>
        <end position="166"/>
    </location>
</feature>
<keyword evidence="1 3" id="KW-0853">WD repeat</keyword>
<evidence type="ECO:0000313" key="6">
    <source>
        <dbReference type="Proteomes" id="UP001152646"/>
    </source>
</evidence>